<dbReference type="Pfam" id="PF05239">
    <property type="entry name" value="PRC"/>
    <property type="match status" value="1"/>
</dbReference>
<feature type="region of interest" description="Disordered" evidence="1">
    <location>
        <begin position="23"/>
        <end position="50"/>
    </location>
</feature>
<feature type="compositionally biased region" description="Low complexity" evidence="1">
    <location>
        <begin position="128"/>
        <end position="165"/>
    </location>
</feature>
<feature type="signal peptide" evidence="2">
    <location>
        <begin position="1"/>
        <end position="22"/>
    </location>
</feature>
<keyword evidence="2" id="KW-0732">Signal</keyword>
<sequence>MLKAKLATSLIATVLLAGTAIAQTNPSTPAPATTAPSATSSPSMGASSGSVQFITNDQAGQWRGSKLMGVDIYGPNDEKVGDVSDVLLDHQGNIKGVVIGVGGFLGMGEKDVAVPFNAIQWSETPRKATTASNAGSTASGSAGMNTASTTAAAPAAPASTDTTGTVARSGDNARTYPDHGMISMTKDQLKSAPAYNLK</sequence>
<feature type="domain" description="PRC-barrel" evidence="3">
    <location>
        <begin position="63"/>
        <end position="119"/>
    </location>
</feature>
<evidence type="ECO:0000313" key="5">
    <source>
        <dbReference type="Proteomes" id="UP000603912"/>
    </source>
</evidence>
<feature type="compositionally biased region" description="Low complexity" evidence="1">
    <location>
        <begin position="24"/>
        <end position="50"/>
    </location>
</feature>
<comment type="caution">
    <text evidence="4">The sequence shown here is derived from an EMBL/GenBank/DDBJ whole genome shotgun (WGS) entry which is preliminary data.</text>
</comment>
<dbReference type="Proteomes" id="UP000603912">
    <property type="component" value="Unassembled WGS sequence"/>
</dbReference>
<gene>
    <name evidence="4" type="ORF">GCM10007036_00010</name>
</gene>
<feature type="chain" id="PRO_5036827782" evidence="2">
    <location>
        <begin position="23"/>
        <end position="198"/>
    </location>
</feature>
<evidence type="ECO:0000256" key="1">
    <source>
        <dbReference type="SAM" id="MobiDB-lite"/>
    </source>
</evidence>
<name>A0A917I2J1_9HYPH</name>
<reference evidence="4" key="1">
    <citation type="journal article" date="2014" name="Int. J. Syst. Evol. Microbiol.">
        <title>Complete genome sequence of Corynebacterium casei LMG S-19264T (=DSM 44701T), isolated from a smear-ripened cheese.</title>
        <authorList>
            <consortium name="US DOE Joint Genome Institute (JGI-PGF)"/>
            <person name="Walter F."/>
            <person name="Albersmeier A."/>
            <person name="Kalinowski J."/>
            <person name="Ruckert C."/>
        </authorList>
    </citation>
    <scope>NUCLEOTIDE SEQUENCE</scope>
    <source>
        <strain evidence="4">CGMCC 1.12214</strain>
    </source>
</reference>
<dbReference type="Gene3D" id="2.30.30.240">
    <property type="entry name" value="PRC-barrel domain"/>
    <property type="match status" value="1"/>
</dbReference>
<dbReference type="AlphaFoldDB" id="A0A917I2J1"/>
<dbReference type="EMBL" id="BMES01000001">
    <property type="protein sequence ID" value="GGH05855.1"/>
    <property type="molecule type" value="Genomic_DNA"/>
</dbReference>
<keyword evidence="5" id="KW-1185">Reference proteome</keyword>
<proteinExistence type="predicted"/>
<feature type="region of interest" description="Disordered" evidence="1">
    <location>
        <begin position="125"/>
        <end position="198"/>
    </location>
</feature>
<dbReference type="InterPro" id="IPR011033">
    <property type="entry name" value="PRC_barrel-like_sf"/>
</dbReference>
<evidence type="ECO:0000259" key="3">
    <source>
        <dbReference type="Pfam" id="PF05239"/>
    </source>
</evidence>
<evidence type="ECO:0000313" key="4">
    <source>
        <dbReference type="EMBL" id="GGH05855.1"/>
    </source>
</evidence>
<organism evidence="4 5">
    <name type="scientific">Alsobacter metallidurans</name>
    <dbReference type="NCBI Taxonomy" id="340221"/>
    <lineage>
        <taxon>Bacteria</taxon>
        <taxon>Pseudomonadati</taxon>
        <taxon>Pseudomonadota</taxon>
        <taxon>Alphaproteobacteria</taxon>
        <taxon>Hyphomicrobiales</taxon>
        <taxon>Alsobacteraceae</taxon>
        <taxon>Alsobacter</taxon>
    </lineage>
</organism>
<evidence type="ECO:0000256" key="2">
    <source>
        <dbReference type="SAM" id="SignalP"/>
    </source>
</evidence>
<dbReference type="PANTHER" id="PTHR36505:SF1">
    <property type="entry name" value="BLR1072 PROTEIN"/>
    <property type="match status" value="1"/>
</dbReference>
<dbReference type="PANTHER" id="PTHR36505">
    <property type="entry name" value="BLR1072 PROTEIN"/>
    <property type="match status" value="1"/>
</dbReference>
<dbReference type="RefSeq" id="WP_188515700.1">
    <property type="nucleotide sequence ID" value="NZ_BMES01000001.1"/>
</dbReference>
<dbReference type="SUPFAM" id="SSF50346">
    <property type="entry name" value="PRC-barrel domain"/>
    <property type="match status" value="1"/>
</dbReference>
<dbReference type="InterPro" id="IPR027275">
    <property type="entry name" value="PRC-brl_dom"/>
</dbReference>
<protein>
    <submittedName>
        <fullName evidence="4">Photosystem reaction center subunit H</fullName>
    </submittedName>
</protein>
<accession>A0A917I2J1</accession>
<reference evidence="4" key="2">
    <citation type="submission" date="2020-09" db="EMBL/GenBank/DDBJ databases">
        <authorList>
            <person name="Sun Q."/>
            <person name="Zhou Y."/>
        </authorList>
    </citation>
    <scope>NUCLEOTIDE SEQUENCE</scope>
    <source>
        <strain evidence="4">CGMCC 1.12214</strain>
    </source>
</reference>